<gene>
    <name evidence="2" type="ORF">Salat_0727100</name>
</gene>
<keyword evidence="3" id="KW-1185">Reference proteome</keyword>
<dbReference type="EMBL" id="JACGWO010000002">
    <property type="protein sequence ID" value="KAK4435636.1"/>
    <property type="molecule type" value="Genomic_DNA"/>
</dbReference>
<sequence>MAMNVPRMRTANKRAISELPETERKWPGRESIDSAECGEWNGGGLGGWVVRSPAKRRLNRSGGFVGDLVKTTTKMGATWIEVSDLTRRADWWWWRPAGRRNDVGIEERS</sequence>
<evidence type="ECO:0000256" key="1">
    <source>
        <dbReference type="SAM" id="MobiDB-lite"/>
    </source>
</evidence>
<evidence type="ECO:0000313" key="2">
    <source>
        <dbReference type="EMBL" id="KAK4435636.1"/>
    </source>
</evidence>
<accession>A0AAE2CV14</accession>
<proteinExistence type="predicted"/>
<name>A0AAE2CV14_9LAMI</name>
<feature type="compositionally biased region" description="Basic and acidic residues" evidence="1">
    <location>
        <begin position="21"/>
        <end position="32"/>
    </location>
</feature>
<protein>
    <submittedName>
        <fullName evidence="2">Uncharacterized protein</fullName>
    </submittedName>
</protein>
<feature type="region of interest" description="Disordered" evidence="1">
    <location>
        <begin position="1"/>
        <end position="37"/>
    </location>
</feature>
<dbReference type="Proteomes" id="UP001293254">
    <property type="component" value="Unassembled WGS sequence"/>
</dbReference>
<organism evidence="2 3">
    <name type="scientific">Sesamum alatum</name>
    <dbReference type="NCBI Taxonomy" id="300844"/>
    <lineage>
        <taxon>Eukaryota</taxon>
        <taxon>Viridiplantae</taxon>
        <taxon>Streptophyta</taxon>
        <taxon>Embryophyta</taxon>
        <taxon>Tracheophyta</taxon>
        <taxon>Spermatophyta</taxon>
        <taxon>Magnoliopsida</taxon>
        <taxon>eudicotyledons</taxon>
        <taxon>Gunneridae</taxon>
        <taxon>Pentapetalae</taxon>
        <taxon>asterids</taxon>
        <taxon>lamiids</taxon>
        <taxon>Lamiales</taxon>
        <taxon>Pedaliaceae</taxon>
        <taxon>Sesamum</taxon>
    </lineage>
</organism>
<dbReference type="AlphaFoldDB" id="A0AAE2CV14"/>
<comment type="caution">
    <text evidence="2">The sequence shown here is derived from an EMBL/GenBank/DDBJ whole genome shotgun (WGS) entry which is preliminary data.</text>
</comment>
<reference evidence="2" key="1">
    <citation type="submission" date="2020-06" db="EMBL/GenBank/DDBJ databases">
        <authorList>
            <person name="Li T."/>
            <person name="Hu X."/>
            <person name="Zhang T."/>
            <person name="Song X."/>
            <person name="Zhang H."/>
            <person name="Dai N."/>
            <person name="Sheng W."/>
            <person name="Hou X."/>
            <person name="Wei L."/>
        </authorList>
    </citation>
    <scope>NUCLEOTIDE SEQUENCE</scope>
    <source>
        <strain evidence="2">3651</strain>
        <tissue evidence="2">Leaf</tissue>
    </source>
</reference>
<reference evidence="2" key="2">
    <citation type="journal article" date="2024" name="Plant">
        <title>Genomic evolution and insights into agronomic trait innovations of Sesamum species.</title>
        <authorList>
            <person name="Miao H."/>
            <person name="Wang L."/>
            <person name="Qu L."/>
            <person name="Liu H."/>
            <person name="Sun Y."/>
            <person name="Le M."/>
            <person name="Wang Q."/>
            <person name="Wei S."/>
            <person name="Zheng Y."/>
            <person name="Lin W."/>
            <person name="Duan Y."/>
            <person name="Cao H."/>
            <person name="Xiong S."/>
            <person name="Wang X."/>
            <person name="Wei L."/>
            <person name="Li C."/>
            <person name="Ma Q."/>
            <person name="Ju M."/>
            <person name="Zhao R."/>
            <person name="Li G."/>
            <person name="Mu C."/>
            <person name="Tian Q."/>
            <person name="Mei H."/>
            <person name="Zhang T."/>
            <person name="Gao T."/>
            <person name="Zhang H."/>
        </authorList>
    </citation>
    <scope>NUCLEOTIDE SEQUENCE</scope>
    <source>
        <strain evidence="2">3651</strain>
    </source>
</reference>
<evidence type="ECO:0000313" key="3">
    <source>
        <dbReference type="Proteomes" id="UP001293254"/>
    </source>
</evidence>